<evidence type="ECO:0000259" key="7">
    <source>
        <dbReference type="PROSITE" id="PS51898"/>
    </source>
</evidence>
<organism evidence="9 10">
    <name type="scientific">Candidatus Mediterraneibacter quadrami</name>
    <dbReference type="NCBI Taxonomy" id="2838684"/>
    <lineage>
        <taxon>Bacteria</taxon>
        <taxon>Bacillati</taxon>
        <taxon>Bacillota</taxon>
        <taxon>Clostridia</taxon>
        <taxon>Lachnospirales</taxon>
        <taxon>Lachnospiraceae</taxon>
        <taxon>Mediterraneibacter</taxon>
    </lineage>
</organism>
<dbReference type="Pfam" id="PF02899">
    <property type="entry name" value="Phage_int_SAM_1"/>
    <property type="match status" value="1"/>
</dbReference>
<keyword evidence="4 6" id="KW-0238">DNA-binding</keyword>
<dbReference type="InterPro" id="IPR002104">
    <property type="entry name" value="Integrase_catalytic"/>
</dbReference>
<evidence type="ECO:0000256" key="3">
    <source>
        <dbReference type="ARBA" id="ARBA00022908"/>
    </source>
</evidence>
<dbReference type="GO" id="GO:0006310">
    <property type="term" value="P:DNA recombination"/>
    <property type="evidence" value="ECO:0007669"/>
    <property type="project" value="UniProtKB-KW"/>
</dbReference>
<keyword evidence="3" id="KW-0229">DNA integration</keyword>
<dbReference type="InterPro" id="IPR013762">
    <property type="entry name" value="Integrase-like_cat_sf"/>
</dbReference>
<dbReference type="PROSITE" id="PS51900">
    <property type="entry name" value="CB"/>
    <property type="match status" value="1"/>
</dbReference>
<dbReference type="EMBL" id="DWUU01000001">
    <property type="protein sequence ID" value="HJD41388.1"/>
    <property type="molecule type" value="Genomic_DNA"/>
</dbReference>
<dbReference type="Gene3D" id="1.10.443.10">
    <property type="entry name" value="Intergrase catalytic core"/>
    <property type="match status" value="1"/>
</dbReference>
<dbReference type="Pfam" id="PF00589">
    <property type="entry name" value="Phage_integrase"/>
    <property type="match status" value="1"/>
</dbReference>
<evidence type="ECO:0000256" key="2">
    <source>
        <dbReference type="ARBA" id="ARBA00008857"/>
    </source>
</evidence>
<reference evidence="9" key="1">
    <citation type="journal article" date="2021" name="PeerJ">
        <title>Extensive microbial diversity within the chicken gut microbiome revealed by metagenomics and culture.</title>
        <authorList>
            <person name="Gilroy R."/>
            <person name="Ravi A."/>
            <person name="Getino M."/>
            <person name="Pursley I."/>
            <person name="Horton D.L."/>
            <person name="Alikhan N.F."/>
            <person name="Baker D."/>
            <person name="Gharbi K."/>
            <person name="Hall N."/>
            <person name="Watson M."/>
            <person name="Adriaenssens E.M."/>
            <person name="Foster-Nyarko E."/>
            <person name="Jarju S."/>
            <person name="Secka A."/>
            <person name="Antonio M."/>
            <person name="Oren A."/>
            <person name="Chaudhuri R.R."/>
            <person name="La Ragione R."/>
            <person name="Hildebrand F."/>
            <person name="Pallen M.J."/>
        </authorList>
    </citation>
    <scope>NUCLEOTIDE SEQUENCE</scope>
    <source>
        <strain evidence="9">ChiBcec15-3976</strain>
    </source>
</reference>
<dbReference type="InterPro" id="IPR010998">
    <property type="entry name" value="Integrase_recombinase_N"/>
</dbReference>
<evidence type="ECO:0000256" key="4">
    <source>
        <dbReference type="ARBA" id="ARBA00023125"/>
    </source>
</evidence>
<gene>
    <name evidence="9" type="ORF">H9910_00030</name>
</gene>
<sequence>MKSTGINNAFFNPDRLQLFEQSLRAGERAEATVRKYITDVRTFATYLYERMEAGCSRVDKDILLSYKKWLKENYAVSSANSMLAALNQYLDYLGAPELKVKPYRMQRSLFLQEEKELTRNEFTRLVRAADRDGKEWLALCMETIAATGIRISELSAFTVDAVKRGRIEIYNKGKYRRIFLPSKIRQKLTAYCRRHRIRVGVIFRNRRGEALDRSRIWREMKSLKDRTGIDPAKIFPHNLRHLFARVYYQCTRDLFGLADLLGHSNVNVTRIYTQNTGKIYQKQLDKMQILRI</sequence>
<protein>
    <submittedName>
        <fullName evidence="9">Tyrosine-type recombinase/integrase</fullName>
    </submittedName>
</protein>
<evidence type="ECO:0000313" key="10">
    <source>
        <dbReference type="Proteomes" id="UP000823909"/>
    </source>
</evidence>
<dbReference type="InterPro" id="IPR011010">
    <property type="entry name" value="DNA_brk_join_enz"/>
</dbReference>
<dbReference type="PANTHER" id="PTHR30349">
    <property type="entry name" value="PHAGE INTEGRASE-RELATED"/>
    <property type="match status" value="1"/>
</dbReference>
<dbReference type="InterPro" id="IPR044068">
    <property type="entry name" value="CB"/>
</dbReference>
<comment type="caution">
    <text evidence="9">The sequence shown here is derived from an EMBL/GenBank/DDBJ whole genome shotgun (WGS) entry which is preliminary data.</text>
</comment>
<dbReference type="GO" id="GO:0003677">
    <property type="term" value="F:DNA binding"/>
    <property type="evidence" value="ECO:0007669"/>
    <property type="project" value="UniProtKB-UniRule"/>
</dbReference>
<dbReference type="SUPFAM" id="SSF56349">
    <property type="entry name" value="DNA breaking-rejoining enzymes"/>
    <property type="match status" value="1"/>
</dbReference>
<feature type="domain" description="Tyr recombinase" evidence="7">
    <location>
        <begin position="112"/>
        <end position="285"/>
    </location>
</feature>
<evidence type="ECO:0000259" key="8">
    <source>
        <dbReference type="PROSITE" id="PS51900"/>
    </source>
</evidence>
<dbReference type="Proteomes" id="UP000823909">
    <property type="component" value="Unassembled WGS sequence"/>
</dbReference>
<evidence type="ECO:0000313" key="9">
    <source>
        <dbReference type="EMBL" id="HJD41388.1"/>
    </source>
</evidence>
<dbReference type="PROSITE" id="PS51898">
    <property type="entry name" value="TYR_RECOMBINASE"/>
    <property type="match status" value="1"/>
</dbReference>
<proteinExistence type="inferred from homology"/>
<dbReference type="GO" id="GO:0015074">
    <property type="term" value="P:DNA integration"/>
    <property type="evidence" value="ECO:0007669"/>
    <property type="project" value="UniProtKB-KW"/>
</dbReference>
<dbReference type="InterPro" id="IPR050090">
    <property type="entry name" value="Tyrosine_recombinase_XerCD"/>
</dbReference>
<evidence type="ECO:0000256" key="1">
    <source>
        <dbReference type="ARBA" id="ARBA00003283"/>
    </source>
</evidence>
<comment type="function">
    <text evidence="1">Site-specific tyrosine recombinase, which acts by catalyzing the cutting and rejoining of the recombining DNA molecules.</text>
</comment>
<keyword evidence="5" id="KW-0233">DNA recombination</keyword>
<dbReference type="AlphaFoldDB" id="A0A9D2U7B9"/>
<dbReference type="Gene3D" id="1.10.150.130">
    <property type="match status" value="1"/>
</dbReference>
<evidence type="ECO:0000256" key="5">
    <source>
        <dbReference type="ARBA" id="ARBA00023172"/>
    </source>
</evidence>
<dbReference type="InterPro" id="IPR004107">
    <property type="entry name" value="Integrase_SAM-like_N"/>
</dbReference>
<reference evidence="9" key="2">
    <citation type="submission" date="2021-04" db="EMBL/GenBank/DDBJ databases">
        <authorList>
            <person name="Gilroy R."/>
        </authorList>
    </citation>
    <scope>NUCLEOTIDE SEQUENCE</scope>
    <source>
        <strain evidence="9">ChiBcec15-3976</strain>
    </source>
</reference>
<accession>A0A9D2U7B9</accession>
<name>A0A9D2U7B9_9FIRM</name>
<evidence type="ECO:0000256" key="6">
    <source>
        <dbReference type="PROSITE-ProRule" id="PRU01248"/>
    </source>
</evidence>
<comment type="similarity">
    <text evidence="2">Belongs to the 'phage' integrase family.</text>
</comment>
<dbReference type="PANTHER" id="PTHR30349:SF89">
    <property type="entry name" value="INTEGRASE_RECOMBINASE"/>
    <property type="match status" value="1"/>
</dbReference>
<feature type="domain" description="Core-binding (CB)" evidence="8">
    <location>
        <begin position="16"/>
        <end position="94"/>
    </location>
</feature>